<dbReference type="EMBL" id="KZ821234">
    <property type="protein sequence ID" value="PYH44880.1"/>
    <property type="molecule type" value="Genomic_DNA"/>
</dbReference>
<accession>A0A318ZM17</accession>
<dbReference type="AlphaFoldDB" id="A0A318ZM17"/>
<evidence type="ECO:0000313" key="1">
    <source>
        <dbReference type="EMBL" id="PYH44880.1"/>
    </source>
</evidence>
<dbReference type="RefSeq" id="XP_025430862.1">
    <property type="nucleotide sequence ID" value="XM_025579960.1"/>
</dbReference>
<reference evidence="1 2" key="1">
    <citation type="submission" date="2016-12" db="EMBL/GenBank/DDBJ databases">
        <title>The genomes of Aspergillus section Nigri reveals drivers in fungal speciation.</title>
        <authorList>
            <consortium name="DOE Joint Genome Institute"/>
            <person name="Vesth T.C."/>
            <person name="Nybo J."/>
            <person name="Theobald S."/>
            <person name="Brandl J."/>
            <person name="Frisvad J.C."/>
            <person name="Nielsen K.F."/>
            <person name="Lyhne E.K."/>
            <person name="Kogle M.E."/>
            <person name="Kuo A."/>
            <person name="Riley R."/>
            <person name="Clum A."/>
            <person name="Nolan M."/>
            <person name="Lipzen A."/>
            <person name="Salamov A."/>
            <person name="Henrissat B."/>
            <person name="Wiebenga A."/>
            <person name="De Vries R.P."/>
            <person name="Grigoriev I.V."/>
            <person name="Mortensen U.H."/>
            <person name="Andersen M.R."/>
            <person name="Baker S.E."/>
        </authorList>
    </citation>
    <scope>NUCLEOTIDE SEQUENCE [LARGE SCALE GENOMIC DNA]</scope>
    <source>
        <strain evidence="1 2">JOP 1030-1</strain>
    </source>
</reference>
<protein>
    <submittedName>
        <fullName evidence="1">Uncharacterized protein</fullName>
    </submittedName>
</protein>
<dbReference type="GeneID" id="37081189"/>
<name>A0A318ZM17_9EURO</name>
<keyword evidence="2" id="KW-1185">Reference proteome</keyword>
<organism evidence="1 2">
    <name type="scientific">Aspergillus saccharolyticus JOP 1030-1</name>
    <dbReference type="NCBI Taxonomy" id="1450539"/>
    <lineage>
        <taxon>Eukaryota</taxon>
        <taxon>Fungi</taxon>
        <taxon>Dikarya</taxon>
        <taxon>Ascomycota</taxon>
        <taxon>Pezizomycotina</taxon>
        <taxon>Eurotiomycetes</taxon>
        <taxon>Eurotiomycetidae</taxon>
        <taxon>Eurotiales</taxon>
        <taxon>Aspergillaceae</taxon>
        <taxon>Aspergillus</taxon>
        <taxon>Aspergillus subgen. Circumdati</taxon>
    </lineage>
</organism>
<dbReference type="OrthoDB" id="4526473at2759"/>
<gene>
    <name evidence="1" type="ORF">BP01DRAFT_59256</name>
</gene>
<sequence length="215" mass="25141">MNAELVRLYGPGMSFYRSHLQSTGLEQHDSKTANFSPRRYSSTLHTLEKTNEMLVNKIGKLRINTDQLRHDLMNLELHVKAFNGELLATWQADTLTRLIETIYERHGWKLPGKIAVGDHIFLPRETLSTLYLKALARIKKETVTRRFGLPMRYYHALQRYREVAHLRSTNPDRTESDFARWLVSGKEGNWGAYQFWGRLFPLCYQRSVEQSADIL</sequence>
<evidence type="ECO:0000313" key="2">
    <source>
        <dbReference type="Proteomes" id="UP000248349"/>
    </source>
</evidence>
<proteinExistence type="predicted"/>
<dbReference type="Proteomes" id="UP000248349">
    <property type="component" value="Unassembled WGS sequence"/>
</dbReference>